<dbReference type="InterPro" id="IPR001645">
    <property type="entry name" value="Folylpolyglutamate_synth"/>
</dbReference>
<dbReference type="InterPro" id="IPR036615">
    <property type="entry name" value="Mur_ligase_C_dom_sf"/>
</dbReference>
<dbReference type="EC" id="6.3.2.17" evidence="7"/>
<dbReference type="Pfam" id="PF08245">
    <property type="entry name" value="Mur_ligase_M"/>
    <property type="match status" value="1"/>
</dbReference>
<evidence type="ECO:0000256" key="17">
    <source>
        <dbReference type="ARBA" id="ARBA00049161"/>
    </source>
</evidence>
<dbReference type="PIRSF" id="PIRSF001563">
    <property type="entry name" value="Folylpolyglu_synth"/>
    <property type="match status" value="1"/>
</dbReference>
<keyword evidence="12 18" id="KW-0067">ATP-binding</keyword>
<dbReference type="PROSITE" id="PS01011">
    <property type="entry name" value="FOLYLPOLYGLU_SYNT_1"/>
    <property type="match status" value="1"/>
</dbReference>
<dbReference type="Gene3D" id="3.40.1190.10">
    <property type="entry name" value="Mur-like, catalytic domain"/>
    <property type="match status" value="1"/>
</dbReference>
<dbReference type="Pfam" id="PF02875">
    <property type="entry name" value="Mur_ligase_C"/>
    <property type="match status" value="1"/>
</dbReference>
<reference evidence="21 22" key="1">
    <citation type="journal article" date="2016" name="Int. J. Syst. Evol. Microbiol.">
        <title>Oceanobacillus halophilus sp. nov., a novel moderately halophilic bacterium from a hypersaline lake.</title>
        <authorList>
            <person name="Amoozegar M.A."/>
            <person name="Bagheri M."/>
            <person name="Makhdoumi A."/>
            <person name="Nikou M.M."/>
            <person name="Fazeli S.A.S."/>
            <person name="Schumann P."/>
            <person name="Sproer C."/>
            <person name="Sanchez-Porro C."/>
            <person name="Ventosa A."/>
        </authorList>
    </citation>
    <scope>NUCLEOTIDE SEQUENCE [LARGE SCALE GENOMIC DNA]</scope>
    <source>
        <strain evidence="21 22">DSM 23996</strain>
    </source>
</reference>
<keyword evidence="10" id="KW-0479">Metal-binding</keyword>
<dbReference type="InterPro" id="IPR036565">
    <property type="entry name" value="Mur-like_cat_sf"/>
</dbReference>
<dbReference type="Proteomes" id="UP000269301">
    <property type="component" value="Unassembled WGS sequence"/>
</dbReference>
<dbReference type="PANTHER" id="PTHR11136">
    <property type="entry name" value="FOLYLPOLYGLUTAMATE SYNTHASE-RELATED"/>
    <property type="match status" value="1"/>
</dbReference>
<evidence type="ECO:0000256" key="3">
    <source>
        <dbReference type="ARBA" id="ARBA00005150"/>
    </source>
</evidence>
<keyword evidence="11 18" id="KW-0547">Nucleotide-binding</keyword>
<dbReference type="FunFam" id="3.40.1190.10:FF:000004">
    <property type="entry name" value="Dihydrofolate synthase/folylpolyglutamate synthase"/>
    <property type="match status" value="1"/>
</dbReference>
<dbReference type="GO" id="GO:0008841">
    <property type="term" value="F:dihydrofolate synthase activity"/>
    <property type="evidence" value="ECO:0007669"/>
    <property type="project" value="UniProtKB-EC"/>
</dbReference>
<sequence>MIYEEAIQYINSPKYHGMKLGLDNIRALMAALGNPQKQLKFIHVAGTNGKGSVASYLAHILTEAGYKTGLFTSPYIEQFNERIQVNHEKISNESLGKITGEVKEKILEMKQNPTEFEIITAISFQYFYEQQCDIVVLEVGLGGKLDSTNVIDTPILSVITPISYDHQSFLGTTLTEIAGEKAGIIKENAKVLLYPQDKDAEEVIYQAAREKNAVVYQPDFGAIKDVRSSLTGQYFSYQSYQDLQISLLGEHQLKNAALAIEAVHLLNEAGFSVHDATLRKGLSKTTWPGRFEIIHQNPVVVIDGAHNIDSIQALVDNLTKYFSKKKIIAILGVLKDKDVDKILEEVSPVINQFITVTPDSPRAVGAEELATLLEEKNIPVTSSETYEEAVQLAFQEAREDDVICAFGSLYYIGAVRRIVRNRK</sequence>
<accession>A0A495A326</accession>
<dbReference type="RefSeq" id="WP_121204038.1">
    <property type="nucleotide sequence ID" value="NZ_RBZP01000005.1"/>
</dbReference>
<dbReference type="Gene3D" id="3.90.190.20">
    <property type="entry name" value="Mur ligase, C-terminal domain"/>
    <property type="match status" value="1"/>
</dbReference>
<dbReference type="EC" id="6.3.2.12" evidence="6"/>
<dbReference type="AlphaFoldDB" id="A0A495A326"/>
<dbReference type="SUPFAM" id="SSF53244">
    <property type="entry name" value="MurD-like peptide ligases, peptide-binding domain"/>
    <property type="match status" value="1"/>
</dbReference>
<evidence type="ECO:0000256" key="12">
    <source>
        <dbReference type="ARBA" id="ARBA00022840"/>
    </source>
</evidence>
<dbReference type="GO" id="GO:0046872">
    <property type="term" value="F:metal ion binding"/>
    <property type="evidence" value="ECO:0007669"/>
    <property type="project" value="UniProtKB-KW"/>
</dbReference>
<dbReference type="GO" id="GO:0004326">
    <property type="term" value="F:tetrahydrofolylpolyglutamate synthase activity"/>
    <property type="evidence" value="ECO:0007669"/>
    <property type="project" value="UniProtKB-EC"/>
</dbReference>
<comment type="similarity">
    <text evidence="4 18">Belongs to the folylpolyglutamate synthase family.</text>
</comment>
<dbReference type="InterPro" id="IPR018109">
    <property type="entry name" value="Folylpolyglutamate_synth_CS"/>
</dbReference>
<comment type="pathway">
    <text evidence="2">Cofactor biosynthesis; tetrahydrofolate biosynthesis; 7,8-dihydrofolate from 2-amino-4-hydroxy-6-hydroxymethyl-7,8-dihydropteridine diphosphate and 4-aminobenzoate: step 2/2.</text>
</comment>
<evidence type="ECO:0000256" key="10">
    <source>
        <dbReference type="ARBA" id="ARBA00022723"/>
    </source>
</evidence>
<keyword evidence="9 18" id="KW-0436">Ligase</keyword>
<dbReference type="PANTHER" id="PTHR11136:SF0">
    <property type="entry name" value="DIHYDROFOLATE SYNTHETASE-RELATED"/>
    <property type="match status" value="1"/>
</dbReference>
<feature type="domain" description="Mur ligase C-terminal" evidence="19">
    <location>
        <begin position="289"/>
        <end position="408"/>
    </location>
</feature>
<keyword evidence="13" id="KW-0460">Magnesium</keyword>
<gene>
    <name evidence="21" type="ORF">D8M06_08860</name>
</gene>
<proteinExistence type="inferred from homology"/>
<evidence type="ECO:0000313" key="22">
    <source>
        <dbReference type="Proteomes" id="UP000269301"/>
    </source>
</evidence>
<dbReference type="PROSITE" id="PS01012">
    <property type="entry name" value="FOLYLPOLYGLU_SYNT_2"/>
    <property type="match status" value="1"/>
</dbReference>
<dbReference type="OrthoDB" id="9809356at2"/>
<evidence type="ECO:0000256" key="2">
    <source>
        <dbReference type="ARBA" id="ARBA00004799"/>
    </source>
</evidence>
<dbReference type="GO" id="GO:0005737">
    <property type="term" value="C:cytoplasm"/>
    <property type="evidence" value="ECO:0007669"/>
    <property type="project" value="TreeGrafter"/>
</dbReference>
<dbReference type="SUPFAM" id="SSF53623">
    <property type="entry name" value="MurD-like peptide ligases, catalytic domain"/>
    <property type="match status" value="1"/>
</dbReference>
<evidence type="ECO:0000256" key="16">
    <source>
        <dbReference type="ARBA" id="ARBA00047493"/>
    </source>
</evidence>
<protein>
    <recommendedName>
        <fullName evidence="8">Dihydrofolate synthase/folylpolyglutamate synthase</fullName>
        <ecNumber evidence="6">6.3.2.12</ecNumber>
        <ecNumber evidence="7">6.3.2.17</ecNumber>
    </recommendedName>
    <alternativeName>
        <fullName evidence="15">Tetrahydrofolylpolyglutamate synthase</fullName>
    </alternativeName>
</protein>
<organism evidence="21 22">
    <name type="scientific">Oceanobacillus halophilus</name>
    <dbReference type="NCBI Taxonomy" id="930130"/>
    <lineage>
        <taxon>Bacteria</taxon>
        <taxon>Bacillati</taxon>
        <taxon>Bacillota</taxon>
        <taxon>Bacilli</taxon>
        <taxon>Bacillales</taxon>
        <taxon>Bacillaceae</taxon>
        <taxon>Oceanobacillus</taxon>
    </lineage>
</organism>
<evidence type="ECO:0000259" key="20">
    <source>
        <dbReference type="Pfam" id="PF08245"/>
    </source>
</evidence>
<evidence type="ECO:0000259" key="19">
    <source>
        <dbReference type="Pfam" id="PF02875"/>
    </source>
</evidence>
<keyword evidence="14" id="KW-0289">Folate biosynthesis</keyword>
<keyword evidence="22" id="KW-1185">Reference proteome</keyword>
<dbReference type="GO" id="GO:0046656">
    <property type="term" value="P:folic acid biosynthetic process"/>
    <property type="evidence" value="ECO:0007669"/>
    <property type="project" value="UniProtKB-KW"/>
</dbReference>
<evidence type="ECO:0000256" key="4">
    <source>
        <dbReference type="ARBA" id="ARBA00008276"/>
    </source>
</evidence>
<evidence type="ECO:0000256" key="15">
    <source>
        <dbReference type="ARBA" id="ARBA00030592"/>
    </source>
</evidence>
<comment type="caution">
    <text evidence="21">The sequence shown here is derived from an EMBL/GenBank/DDBJ whole genome shotgun (WGS) entry which is preliminary data.</text>
</comment>
<evidence type="ECO:0000256" key="7">
    <source>
        <dbReference type="ARBA" id="ARBA00013025"/>
    </source>
</evidence>
<evidence type="ECO:0000256" key="9">
    <source>
        <dbReference type="ARBA" id="ARBA00022598"/>
    </source>
</evidence>
<dbReference type="InterPro" id="IPR004101">
    <property type="entry name" value="Mur_ligase_C"/>
</dbReference>
<evidence type="ECO:0000256" key="5">
    <source>
        <dbReference type="ARBA" id="ARBA00011245"/>
    </source>
</evidence>
<evidence type="ECO:0000256" key="11">
    <source>
        <dbReference type="ARBA" id="ARBA00022741"/>
    </source>
</evidence>
<comment type="pathway">
    <text evidence="3">Cofactor biosynthesis; tetrahydrofolylpolyglutamate biosynthesis.</text>
</comment>
<comment type="catalytic activity">
    <reaction evidence="17">
        <text>7,8-dihydropteroate + L-glutamate + ATP = 7,8-dihydrofolate + ADP + phosphate + H(+)</text>
        <dbReference type="Rhea" id="RHEA:23584"/>
        <dbReference type="ChEBI" id="CHEBI:15378"/>
        <dbReference type="ChEBI" id="CHEBI:17839"/>
        <dbReference type="ChEBI" id="CHEBI:29985"/>
        <dbReference type="ChEBI" id="CHEBI:30616"/>
        <dbReference type="ChEBI" id="CHEBI:43474"/>
        <dbReference type="ChEBI" id="CHEBI:57451"/>
        <dbReference type="ChEBI" id="CHEBI:456216"/>
        <dbReference type="EC" id="6.3.2.12"/>
    </reaction>
</comment>
<dbReference type="InterPro" id="IPR013221">
    <property type="entry name" value="Mur_ligase_cen"/>
</dbReference>
<name>A0A495A326_9BACI</name>
<evidence type="ECO:0000256" key="13">
    <source>
        <dbReference type="ARBA" id="ARBA00022842"/>
    </source>
</evidence>
<comment type="cofactor">
    <cofactor evidence="1">
        <name>Mg(2+)</name>
        <dbReference type="ChEBI" id="CHEBI:18420"/>
    </cofactor>
</comment>
<evidence type="ECO:0000256" key="1">
    <source>
        <dbReference type="ARBA" id="ARBA00001946"/>
    </source>
</evidence>
<evidence type="ECO:0000256" key="6">
    <source>
        <dbReference type="ARBA" id="ARBA00013023"/>
    </source>
</evidence>
<evidence type="ECO:0000256" key="8">
    <source>
        <dbReference type="ARBA" id="ARBA00019357"/>
    </source>
</evidence>
<evidence type="ECO:0000256" key="14">
    <source>
        <dbReference type="ARBA" id="ARBA00022909"/>
    </source>
</evidence>
<dbReference type="EMBL" id="RBZP01000005">
    <property type="protein sequence ID" value="RKQ33923.1"/>
    <property type="molecule type" value="Genomic_DNA"/>
</dbReference>
<feature type="domain" description="Mur ligase central" evidence="20">
    <location>
        <begin position="44"/>
        <end position="262"/>
    </location>
</feature>
<comment type="catalytic activity">
    <reaction evidence="16">
        <text>(6S)-5,6,7,8-tetrahydrofolyl-(gamma-L-Glu)(n) + L-glutamate + ATP = (6S)-5,6,7,8-tetrahydrofolyl-(gamma-L-Glu)(n+1) + ADP + phosphate + H(+)</text>
        <dbReference type="Rhea" id="RHEA:10580"/>
        <dbReference type="Rhea" id="RHEA-COMP:14738"/>
        <dbReference type="Rhea" id="RHEA-COMP:14740"/>
        <dbReference type="ChEBI" id="CHEBI:15378"/>
        <dbReference type="ChEBI" id="CHEBI:29985"/>
        <dbReference type="ChEBI" id="CHEBI:30616"/>
        <dbReference type="ChEBI" id="CHEBI:43474"/>
        <dbReference type="ChEBI" id="CHEBI:141005"/>
        <dbReference type="ChEBI" id="CHEBI:456216"/>
        <dbReference type="EC" id="6.3.2.17"/>
    </reaction>
</comment>
<comment type="subunit">
    <text evidence="5">Monomer.</text>
</comment>
<dbReference type="NCBIfam" id="TIGR01499">
    <property type="entry name" value="folC"/>
    <property type="match status" value="1"/>
</dbReference>
<dbReference type="GO" id="GO:0005524">
    <property type="term" value="F:ATP binding"/>
    <property type="evidence" value="ECO:0007669"/>
    <property type="project" value="UniProtKB-KW"/>
</dbReference>
<evidence type="ECO:0000256" key="18">
    <source>
        <dbReference type="PIRNR" id="PIRNR001563"/>
    </source>
</evidence>
<evidence type="ECO:0000313" key="21">
    <source>
        <dbReference type="EMBL" id="RKQ33923.1"/>
    </source>
</evidence>